<dbReference type="AlphaFoldDB" id="A0A4Y7PQZ6"/>
<dbReference type="InterPro" id="IPR036864">
    <property type="entry name" value="Zn2-C6_fun-type_DNA-bd_sf"/>
</dbReference>
<evidence type="ECO:0000256" key="1">
    <source>
        <dbReference type="ARBA" id="ARBA00023015"/>
    </source>
</evidence>
<keyword evidence="3" id="KW-0804">Transcription</keyword>
<gene>
    <name evidence="7" type="ORF">BD410DRAFT_844027</name>
</gene>
<dbReference type="SMART" id="SM00066">
    <property type="entry name" value="GAL4"/>
    <property type="match status" value="1"/>
</dbReference>
<dbReference type="PANTHER" id="PTHR31069">
    <property type="entry name" value="OLEATE-ACTIVATED TRANSCRIPTION FACTOR 1-RELATED"/>
    <property type="match status" value="1"/>
</dbReference>
<keyword evidence="8" id="KW-1185">Reference proteome</keyword>
<proteinExistence type="predicted"/>
<feature type="region of interest" description="Disordered" evidence="5">
    <location>
        <begin position="1"/>
        <end position="32"/>
    </location>
</feature>
<keyword evidence="1" id="KW-0805">Transcription regulation</keyword>
<feature type="compositionally biased region" description="Low complexity" evidence="5">
    <location>
        <begin position="7"/>
        <end position="17"/>
    </location>
</feature>
<dbReference type="CDD" id="cd00067">
    <property type="entry name" value="GAL4"/>
    <property type="match status" value="1"/>
</dbReference>
<feature type="region of interest" description="Disordered" evidence="5">
    <location>
        <begin position="205"/>
        <end position="239"/>
    </location>
</feature>
<name>A0A4Y7PQZ6_9AGAM</name>
<evidence type="ECO:0000259" key="6">
    <source>
        <dbReference type="PROSITE" id="PS50048"/>
    </source>
</evidence>
<reference evidence="7 8" key="1">
    <citation type="submission" date="2018-06" db="EMBL/GenBank/DDBJ databases">
        <title>A transcriptomic atlas of mushroom development highlights an independent origin of complex multicellularity.</title>
        <authorList>
            <consortium name="DOE Joint Genome Institute"/>
            <person name="Krizsan K."/>
            <person name="Almasi E."/>
            <person name="Merenyi Z."/>
            <person name="Sahu N."/>
            <person name="Viragh M."/>
            <person name="Koszo T."/>
            <person name="Mondo S."/>
            <person name="Kiss B."/>
            <person name="Balint B."/>
            <person name="Kues U."/>
            <person name="Barry K."/>
            <person name="Hegedus J.C."/>
            <person name="Henrissat B."/>
            <person name="Johnson J."/>
            <person name="Lipzen A."/>
            <person name="Ohm R."/>
            <person name="Nagy I."/>
            <person name="Pangilinan J."/>
            <person name="Yan J."/>
            <person name="Xiong Y."/>
            <person name="Grigoriev I.V."/>
            <person name="Hibbett D.S."/>
            <person name="Nagy L.G."/>
        </authorList>
    </citation>
    <scope>NUCLEOTIDE SEQUENCE [LARGE SCALE GENOMIC DNA]</scope>
    <source>
        <strain evidence="7 8">SZMC22713</strain>
    </source>
</reference>
<keyword evidence="2" id="KW-0238">DNA-binding</keyword>
<dbReference type="OrthoDB" id="2943660at2759"/>
<dbReference type="Pfam" id="PF00172">
    <property type="entry name" value="Zn_clus"/>
    <property type="match status" value="1"/>
</dbReference>
<evidence type="ECO:0000256" key="3">
    <source>
        <dbReference type="ARBA" id="ARBA00023163"/>
    </source>
</evidence>
<dbReference type="Gene3D" id="4.10.240.10">
    <property type="entry name" value="Zn(2)-C6 fungal-type DNA-binding domain"/>
    <property type="match status" value="1"/>
</dbReference>
<feature type="compositionally biased region" description="Polar residues" evidence="5">
    <location>
        <begin position="392"/>
        <end position="407"/>
    </location>
</feature>
<feature type="domain" description="Zn(2)-C6 fungal-type" evidence="6">
    <location>
        <begin position="33"/>
        <end position="63"/>
    </location>
</feature>
<feature type="compositionally biased region" description="Low complexity" evidence="5">
    <location>
        <begin position="134"/>
        <end position="150"/>
    </location>
</feature>
<dbReference type="PROSITE" id="PS50048">
    <property type="entry name" value="ZN2_CY6_FUNGAL_2"/>
    <property type="match status" value="1"/>
</dbReference>
<dbReference type="EMBL" id="ML170232">
    <property type="protein sequence ID" value="TDL16940.1"/>
    <property type="molecule type" value="Genomic_DNA"/>
</dbReference>
<feature type="region of interest" description="Disordered" evidence="5">
    <location>
        <begin position="303"/>
        <end position="325"/>
    </location>
</feature>
<dbReference type="InterPro" id="IPR001138">
    <property type="entry name" value="Zn2Cys6_DnaBD"/>
</dbReference>
<dbReference type="GO" id="GO:0008270">
    <property type="term" value="F:zinc ion binding"/>
    <property type="evidence" value="ECO:0007669"/>
    <property type="project" value="InterPro"/>
</dbReference>
<protein>
    <recommendedName>
        <fullName evidence="6">Zn(2)-C6 fungal-type domain-containing protein</fullName>
    </recommendedName>
</protein>
<organism evidence="7 8">
    <name type="scientific">Rickenella mellea</name>
    <dbReference type="NCBI Taxonomy" id="50990"/>
    <lineage>
        <taxon>Eukaryota</taxon>
        <taxon>Fungi</taxon>
        <taxon>Dikarya</taxon>
        <taxon>Basidiomycota</taxon>
        <taxon>Agaricomycotina</taxon>
        <taxon>Agaricomycetes</taxon>
        <taxon>Hymenochaetales</taxon>
        <taxon>Rickenellaceae</taxon>
        <taxon>Rickenella</taxon>
    </lineage>
</organism>
<dbReference type="GO" id="GO:0000981">
    <property type="term" value="F:DNA-binding transcription factor activity, RNA polymerase II-specific"/>
    <property type="evidence" value="ECO:0007669"/>
    <property type="project" value="InterPro"/>
</dbReference>
<accession>A0A4Y7PQZ6</accession>
<dbReference type="GO" id="GO:0003677">
    <property type="term" value="F:DNA binding"/>
    <property type="evidence" value="ECO:0007669"/>
    <property type="project" value="UniProtKB-KW"/>
</dbReference>
<evidence type="ECO:0000313" key="7">
    <source>
        <dbReference type="EMBL" id="TDL16940.1"/>
    </source>
</evidence>
<dbReference type="PANTHER" id="PTHR31069:SF32">
    <property type="entry name" value="ARGININE METABOLISM REGULATION PROTEIN II"/>
    <property type="match status" value="1"/>
</dbReference>
<dbReference type="VEuPathDB" id="FungiDB:BD410DRAFT_844027"/>
<dbReference type="SUPFAM" id="SSF57701">
    <property type="entry name" value="Zn2/Cys6 DNA-binding domain"/>
    <property type="match status" value="1"/>
</dbReference>
<feature type="region of interest" description="Disordered" evidence="5">
    <location>
        <begin position="134"/>
        <end position="169"/>
    </location>
</feature>
<evidence type="ECO:0000256" key="2">
    <source>
        <dbReference type="ARBA" id="ARBA00023125"/>
    </source>
</evidence>
<evidence type="ECO:0000256" key="5">
    <source>
        <dbReference type="SAM" id="MobiDB-lite"/>
    </source>
</evidence>
<keyword evidence="4" id="KW-0539">Nucleus</keyword>
<feature type="compositionally biased region" description="Low complexity" evidence="5">
    <location>
        <begin position="304"/>
        <end position="314"/>
    </location>
</feature>
<evidence type="ECO:0000313" key="8">
    <source>
        <dbReference type="Proteomes" id="UP000294933"/>
    </source>
</evidence>
<dbReference type="Proteomes" id="UP000294933">
    <property type="component" value="Unassembled WGS sequence"/>
</dbReference>
<feature type="compositionally biased region" description="Low complexity" evidence="5">
    <location>
        <begin position="425"/>
        <end position="436"/>
    </location>
</feature>
<evidence type="ECO:0000256" key="4">
    <source>
        <dbReference type="ARBA" id="ARBA00023242"/>
    </source>
</evidence>
<feature type="region of interest" description="Disordered" evidence="5">
    <location>
        <begin position="392"/>
        <end position="456"/>
    </location>
</feature>
<sequence>MAAQRTSPSSRPSTKSPPNSPARKLKRPRTKHACDECRRSQKKCDGERPVCHRCSLNGTKCTYTPHKSRGQCECAGHKGAEGPQHDGPVADVYIFPSSAYAQNLHHRMLAAHANILYQDTPEASTHEWNANMSASATSPLPLDSSTSPSTYTHFKTESPPEGSTLNALYGSTVGMSGSGSGASPLVHDMASPAYTNLTDSPPEAASFYTALPPVPSRNSNSPSYMSEQQGGSDYDSPASIPNSFSYENLIAHPHNTHQSQGPMAHSYADHASAAVAAGGGVLPHPVYYTSPYSYTHGHNNANRSSSSLYDESYSAPTYPERPRQAPTLYHASGVPALTTTTTSNSSPSSTTNLFMHTPQQHYSVVGEQTYSPSGFLQHSTTNPYLNPGYGSQPSLVYPTTPQRQSAWHTAAAASHEPSSPIDRGTTTTTSTPSPSSAQNFSDASYYQRAPGYNWHQ</sequence>
<dbReference type="InterPro" id="IPR050675">
    <property type="entry name" value="OAF3"/>
</dbReference>
<dbReference type="PROSITE" id="PS00463">
    <property type="entry name" value="ZN2_CY6_FUNGAL_1"/>
    <property type="match status" value="1"/>
</dbReference>